<keyword evidence="5" id="KW-1015">Disulfide bond</keyword>
<dbReference type="AlphaFoldDB" id="A0A0T6BAB2"/>
<evidence type="ECO:0000259" key="7">
    <source>
        <dbReference type="PROSITE" id="PS50240"/>
    </source>
</evidence>
<dbReference type="InterPro" id="IPR018114">
    <property type="entry name" value="TRYPSIN_HIS"/>
</dbReference>
<evidence type="ECO:0000256" key="3">
    <source>
        <dbReference type="ARBA" id="ARBA00022801"/>
    </source>
</evidence>
<dbReference type="Pfam" id="PF00089">
    <property type="entry name" value="Trypsin"/>
    <property type="match status" value="1"/>
</dbReference>
<dbReference type="Gene3D" id="2.40.10.10">
    <property type="entry name" value="Trypsin-like serine proteases"/>
    <property type="match status" value="1"/>
</dbReference>
<dbReference type="SUPFAM" id="SSF50494">
    <property type="entry name" value="Trypsin-like serine proteases"/>
    <property type="match status" value="1"/>
</dbReference>
<name>A0A0T6BAB2_9SCAR</name>
<reference evidence="8 9" key="1">
    <citation type="submission" date="2015-09" db="EMBL/GenBank/DDBJ databases">
        <title>Draft genome of the scarab beetle Oryctes borbonicus.</title>
        <authorList>
            <person name="Meyer J.M."/>
            <person name="Markov G.V."/>
            <person name="Baskaran P."/>
            <person name="Herrmann M."/>
            <person name="Sommer R.J."/>
            <person name="Roedelsperger C."/>
        </authorList>
    </citation>
    <scope>NUCLEOTIDE SEQUENCE [LARGE SCALE GENOMIC DNA]</scope>
    <source>
        <strain evidence="8">OB123</strain>
        <tissue evidence="8">Whole animal</tissue>
    </source>
</reference>
<organism evidence="8 9">
    <name type="scientific">Oryctes borbonicus</name>
    <dbReference type="NCBI Taxonomy" id="1629725"/>
    <lineage>
        <taxon>Eukaryota</taxon>
        <taxon>Metazoa</taxon>
        <taxon>Ecdysozoa</taxon>
        <taxon>Arthropoda</taxon>
        <taxon>Hexapoda</taxon>
        <taxon>Insecta</taxon>
        <taxon>Pterygota</taxon>
        <taxon>Neoptera</taxon>
        <taxon>Endopterygota</taxon>
        <taxon>Coleoptera</taxon>
        <taxon>Polyphaga</taxon>
        <taxon>Scarabaeiformia</taxon>
        <taxon>Scarabaeidae</taxon>
        <taxon>Dynastinae</taxon>
        <taxon>Oryctes</taxon>
    </lineage>
</organism>
<dbReference type="PROSITE" id="PS00135">
    <property type="entry name" value="TRYPSIN_SER"/>
    <property type="match status" value="1"/>
</dbReference>
<keyword evidence="4 6" id="KW-0720">Serine protease</keyword>
<dbReference type="InterPro" id="IPR001254">
    <property type="entry name" value="Trypsin_dom"/>
</dbReference>
<dbReference type="OrthoDB" id="6761368at2759"/>
<proteinExistence type="inferred from homology"/>
<dbReference type="PANTHER" id="PTHR24276">
    <property type="entry name" value="POLYSERASE-RELATED"/>
    <property type="match status" value="1"/>
</dbReference>
<dbReference type="InterPro" id="IPR001314">
    <property type="entry name" value="Peptidase_S1A"/>
</dbReference>
<feature type="non-terminal residue" evidence="8">
    <location>
        <position position="1"/>
    </location>
</feature>
<evidence type="ECO:0000256" key="1">
    <source>
        <dbReference type="ARBA" id="ARBA00007664"/>
    </source>
</evidence>
<evidence type="ECO:0000256" key="6">
    <source>
        <dbReference type="RuleBase" id="RU363034"/>
    </source>
</evidence>
<protein>
    <submittedName>
        <fullName evidence="8">Trypsin</fullName>
    </submittedName>
</protein>
<gene>
    <name evidence="8" type="ORF">AMK59_2908</name>
</gene>
<comment type="similarity">
    <text evidence="1">Belongs to the peptidase S1 family.</text>
</comment>
<dbReference type="InterPro" id="IPR043504">
    <property type="entry name" value="Peptidase_S1_PA_chymotrypsin"/>
</dbReference>
<dbReference type="InterPro" id="IPR033116">
    <property type="entry name" value="TRYPSIN_SER"/>
</dbReference>
<dbReference type="PROSITE" id="PS50240">
    <property type="entry name" value="TRYPSIN_DOM"/>
    <property type="match status" value="1"/>
</dbReference>
<dbReference type="GO" id="GO:0006508">
    <property type="term" value="P:proteolysis"/>
    <property type="evidence" value="ECO:0007669"/>
    <property type="project" value="UniProtKB-KW"/>
</dbReference>
<feature type="domain" description="Peptidase S1" evidence="7">
    <location>
        <begin position="49"/>
        <end position="266"/>
    </location>
</feature>
<comment type="caution">
    <text evidence="8">The sequence shown here is derived from an EMBL/GenBank/DDBJ whole genome shotgun (WGS) entry which is preliminary data.</text>
</comment>
<dbReference type="PRINTS" id="PR00722">
    <property type="entry name" value="CHYMOTRYPSIN"/>
</dbReference>
<evidence type="ECO:0000313" key="9">
    <source>
        <dbReference type="Proteomes" id="UP000051574"/>
    </source>
</evidence>
<keyword evidence="9" id="KW-1185">Reference proteome</keyword>
<evidence type="ECO:0000313" key="8">
    <source>
        <dbReference type="EMBL" id="KRT84274.1"/>
    </source>
</evidence>
<dbReference type="InterPro" id="IPR050430">
    <property type="entry name" value="Peptidase_S1"/>
</dbReference>
<dbReference type="InterPro" id="IPR009003">
    <property type="entry name" value="Peptidase_S1_PA"/>
</dbReference>
<dbReference type="PANTHER" id="PTHR24276:SF98">
    <property type="entry name" value="FI18310P1-RELATED"/>
    <property type="match status" value="1"/>
</dbReference>
<keyword evidence="2 6" id="KW-0645">Protease</keyword>
<dbReference type="EMBL" id="LJIG01002666">
    <property type="protein sequence ID" value="KRT84274.1"/>
    <property type="molecule type" value="Genomic_DNA"/>
</dbReference>
<evidence type="ECO:0000256" key="2">
    <source>
        <dbReference type="ARBA" id="ARBA00022670"/>
    </source>
</evidence>
<dbReference type="Proteomes" id="UP000051574">
    <property type="component" value="Unassembled WGS sequence"/>
</dbReference>
<evidence type="ECO:0000256" key="5">
    <source>
        <dbReference type="ARBA" id="ARBA00023157"/>
    </source>
</evidence>
<evidence type="ECO:0000256" key="4">
    <source>
        <dbReference type="ARBA" id="ARBA00022825"/>
    </source>
</evidence>
<dbReference type="GO" id="GO:0004252">
    <property type="term" value="F:serine-type endopeptidase activity"/>
    <property type="evidence" value="ECO:0007669"/>
    <property type="project" value="InterPro"/>
</dbReference>
<sequence length="268" mass="29771">QEIKSIEQRHQGRFLVTIITKNQLYMLIKFYFNPKTKDVNAATNKFDPIINGKTANITAFPYFAFLSKNNRSLRCGGAIIKTNVILTAAHCLTTAELLVFTGVEHLDDLPNRQPHHVKKIIQYPEYRGQTRFDLGLVILSDHIQLGPTARLIDVAPVSPRIGSKVTIAGFGKVMCDTSSVDIGGRCRGGDSKVLRSATFRLASHSNRIIKTNGSNQNTCYGDSGSPVVHRNRVIGVVSSGEYINCSGYDTQAPTAPFYDWIQEHLKKY</sequence>
<accession>A0A0T6BAB2</accession>
<dbReference type="PROSITE" id="PS00134">
    <property type="entry name" value="TRYPSIN_HIS"/>
    <property type="match status" value="1"/>
</dbReference>
<keyword evidence="3 6" id="KW-0378">Hydrolase</keyword>
<dbReference type="SMART" id="SM00020">
    <property type="entry name" value="Tryp_SPc"/>
    <property type="match status" value="1"/>
</dbReference>